<gene>
    <name evidence="4" type="ordered locus">Thexy_2088</name>
</gene>
<keyword evidence="5" id="KW-1185">Reference proteome</keyword>
<keyword evidence="3" id="KW-1283">Bacterial microcompartment</keyword>
<dbReference type="RefSeq" id="WP_013788828.1">
    <property type="nucleotide sequence ID" value="NC_015555.1"/>
</dbReference>
<dbReference type="Gene3D" id="2.40.50.220">
    <property type="entry name" value="EutN/Ccml"/>
    <property type="match status" value="1"/>
</dbReference>
<dbReference type="AlphaFoldDB" id="F6BKF1"/>
<comment type="subcellular location">
    <subcellularLocation>
        <location evidence="1">Carboxysome</location>
    </subcellularLocation>
</comment>
<name>F6BKF1_THEXL</name>
<proteinExistence type="predicted"/>
<dbReference type="Pfam" id="PF03319">
    <property type="entry name" value="EutN_CcmL"/>
    <property type="match status" value="1"/>
</dbReference>
<dbReference type="STRING" id="858215.Thexy_2088"/>
<accession>F6BKF1</accession>
<dbReference type="InterPro" id="IPR036677">
    <property type="entry name" value="EutN_CcmL_sf"/>
</dbReference>
<dbReference type="PANTHER" id="PTHR36539">
    <property type="entry name" value="ETHANOLAMINE UTILIZATION PROTEIN EUTN"/>
    <property type="match status" value="1"/>
</dbReference>
<dbReference type="CDD" id="cd01614">
    <property type="entry name" value="EutN_CcmL"/>
    <property type="match status" value="1"/>
</dbReference>
<dbReference type="SUPFAM" id="SSF159133">
    <property type="entry name" value="EutN/CcmL-like"/>
    <property type="match status" value="1"/>
</dbReference>
<evidence type="ECO:0000256" key="2">
    <source>
        <dbReference type="ARBA" id="ARBA00023669"/>
    </source>
</evidence>
<dbReference type="Proteomes" id="UP000007239">
    <property type="component" value="Chromosome"/>
</dbReference>
<dbReference type="EMBL" id="CP002739">
    <property type="protein sequence ID" value="AEF18098.1"/>
    <property type="molecule type" value="Genomic_DNA"/>
</dbReference>
<dbReference type="InterPro" id="IPR004992">
    <property type="entry name" value="EutN_CcmL"/>
</dbReference>
<dbReference type="KEGG" id="txy:Thexy_2088"/>
<evidence type="ECO:0000256" key="1">
    <source>
        <dbReference type="ARBA" id="ARBA00023587"/>
    </source>
</evidence>
<evidence type="ECO:0000313" key="4">
    <source>
        <dbReference type="EMBL" id="AEF18098.1"/>
    </source>
</evidence>
<dbReference type="eggNOG" id="COG4576">
    <property type="taxonomic scope" value="Bacteria"/>
</dbReference>
<organism evidence="4 5">
    <name type="scientific">Thermoanaerobacterium xylanolyticum (strain ATCC 49914 / DSM 7097 / LX-11)</name>
    <dbReference type="NCBI Taxonomy" id="858215"/>
    <lineage>
        <taxon>Bacteria</taxon>
        <taxon>Bacillati</taxon>
        <taxon>Bacillota</taxon>
        <taxon>Clostridia</taxon>
        <taxon>Thermoanaerobacterales</taxon>
        <taxon>Thermoanaerobacteraceae</taxon>
        <taxon>Thermoanaerobacterium</taxon>
    </lineage>
</organism>
<dbReference type="PROSITE" id="PS51932">
    <property type="entry name" value="BMV"/>
    <property type="match status" value="1"/>
</dbReference>
<sequence length="92" mass="9673">MIIAKVVGTVISTRKNQNLIGNKFLIVEPVSEMNYDNKNRIVAIDNVGAGVGEIVLVTFGSSARIGCGMADSPVDAAIVGIVDSIKDVIIED</sequence>
<protein>
    <submittedName>
        <fullName evidence="4">Ethanolamine utilization protein EutN/carboxysome structural protein Ccml</fullName>
    </submittedName>
</protein>
<dbReference type="GO" id="GO:0031470">
    <property type="term" value="C:carboxysome"/>
    <property type="evidence" value="ECO:0007669"/>
    <property type="project" value="UniProtKB-SubCell"/>
</dbReference>
<keyword evidence="2" id="KW-1282">Carboxysome</keyword>
<evidence type="ECO:0000313" key="5">
    <source>
        <dbReference type="Proteomes" id="UP000007239"/>
    </source>
</evidence>
<reference evidence="4" key="1">
    <citation type="submission" date="2011-05" db="EMBL/GenBank/DDBJ databases">
        <title>Complete sequence of Thermoanaerobacterium xylanolyticum LX-11.</title>
        <authorList>
            <consortium name="US DOE Joint Genome Institute"/>
            <person name="Lucas S."/>
            <person name="Han J."/>
            <person name="Lapidus A."/>
            <person name="Cheng J.-F."/>
            <person name="Goodwin L."/>
            <person name="Pitluck S."/>
            <person name="Peters L."/>
            <person name="Mikhailova N."/>
            <person name="Lu M."/>
            <person name="Han C."/>
            <person name="Tapia R."/>
            <person name="Land M."/>
            <person name="Hauser L."/>
            <person name="Kyrpides N."/>
            <person name="Ivanova N."/>
            <person name="Pagani I."/>
            <person name="Hemme C."/>
            <person name="Woyke T."/>
        </authorList>
    </citation>
    <scope>NUCLEOTIDE SEQUENCE</scope>
    <source>
        <strain evidence="4">LX-11</strain>
    </source>
</reference>
<dbReference type="HOGENOM" id="CLU_148498_2_2_9"/>
<evidence type="ECO:0000256" key="3">
    <source>
        <dbReference type="ARBA" id="ARBA00024446"/>
    </source>
</evidence>